<dbReference type="AlphaFoldDB" id="A0AAW8B4Y3"/>
<accession>A0AAW8B4Y3</accession>
<feature type="domain" description="HTH luxR-type" evidence="2">
    <location>
        <begin position="98"/>
        <end position="164"/>
    </location>
</feature>
<proteinExistence type="predicted"/>
<evidence type="ECO:0000313" key="3">
    <source>
        <dbReference type="EMBL" id="MDP1520624.1"/>
    </source>
</evidence>
<dbReference type="Pfam" id="PF00196">
    <property type="entry name" value="GerE"/>
    <property type="match status" value="1"/>
</dbReference>
<comment type="caution">
    <text evidence="3">The sequence shown here is derived from an EMBL/GenBank/DDBJ whole genome shotgun (WGS) entry which is preliminary data.</text>
</comment>
<protein>
    <submittedName>
        <fullName evidence="3">Helix-turn-helix transcriptional regulator</fullName>
    </submittedName>
</protein>
<dbReference type="InterPro" id="IPR000792">
    <property type="entry name" value="Tscrpt_reg_LuxR_C"/>
</dbReference>
<keyword evidence="1" id="KW-1133">Transmembrane helix</keyword>
<dbReference type="EMBL" id="JAUUUU010000003">
    <property type="protein sequence ID" value="MDP1520624.1"/>
    <property type="molecule type" value="Genomic_DNA"/>
</dbReference>
<sequence>MTSRDRAILLITLLLITAIIAFDLVTDSGEGVALWHLLAEATAGLLGLCGVFYVLKDIFRLKKHLNRERQISASLKQESEEWRDRSKTYLDGLSEAIDQQLSAWHLTPAEREVAFLLLKGMSLKEIAEIRDTAEKTARVQSMSIYAKAGLSGRSELAAFFLEDLLPATSMDANKDREQPSSN</sequence>
<dbReference type="InterPro" id="IPR036388">
    <property type="entry name" value="WH-like_DNA-bd_sf"/>
</dbReference>
<dbReference type="Gene3D" id="1.10.10.10">
    <property type="entry name" value="Winged helix-like DNA-binding domain superfamily/Winged helix DNA-binding domain"/>
    <property type="match status" value="1"/>
</dbReference>
<organism evidence="3 4">
    <name type="scientific">Porticoccus litoralis</name>
    <dbReference type="NCBI Taxonomy" id="434086"/>
    <lineage>
        <taxon>Bacteria</taxon>
        <taxon>Pseudomonadati</taxon>
        <taxon>Pseudomonadota</taxon>
        <taxon>Gammaproteobacteria</taxon>
        <taxon>Cellvibrionales</taxon>
        <taxon>Porticoccaceae</taxon>
        <taxon>Porticoccus</taxon>
    </lineage>
</organism>
<dbReference type="RefSeq" id="WP_305170194.1">
    <property type="nucleotide sequence ID" value="NZ_JAUUUU010000003.1"/>
</dbReference>
<dbReference type="GO" id="GO:0003677">
    <property type="term" value="F:DNA binding"/>
    <property type="evidence" value="ECO:0007669"/>
    <property type="project" value="InterPro"/>
</dbReference>
<reference evidence="3" key="2">
    <citation type="submission" date="2023-08" db="EMBL/GenBank/DDBJ databases">
        <authorList>
            <person name="Luo J."/>
        </authorList>
    </citation>
    <scope>NUCLEOTIDE SEQUENCE</scope>
    <source>
        <strain evidence="3">DSM 25064</strain>
    </source>
</reference>
<reference evidence="3" key="1">
    <citation type="journal article" date="2010" name="Int. J. Syst. Evol. Microbiol.">
        <title>Porticoccus litoralis gen. nov., sp. nov., a gammaproteobacterium isolated from the Yellow Sea.</title>
        <authorList>
            <person name="Oh H.M."/>
            <person name="Kim H."/>
            <person name="Kim K.M."/>
            <person name="Min G.S."/>
            <person name="Cho J.C."/>
        </authorList>
    </citation>
    <scope>NUCLEOTIDE SEQUENCE</scope>
    <source>
        <strain evidence="3">DSM 25064</strain>
    </source>
</reference>
<dbReference type="InterPro" id="IPR016032">
    <property type="entry name" value="Sig_transdc_resp-reg_C-effctor"/>
</dbReference>
<dbReference type="GO" id="GO:0006355">
    <property type="term" value="P:regulation of DNA-templated transcription"/>
    <property type="evidence" value="ECO:0007669"/>
    <property type="project" value="InterPro"/>
</dbReference>
<keyword evidence="1" id="KW-0472">Membrane</keyword>
<keyword evidence="1" id="KW-0812">Transmembrane</keyword>
<dbReference type="CDD" id="cd06170">
    <property type="entry name" value="LuxR_C_like"/>
    <property type="match status" value="1"/>
</dbReference>
<keyword evidence="4" id="KW-1185">Reference proteome</keyword>
<dbReference type="PROSITE" id="PS50043">
    <property type="entry name" value="HTH_LUXR_2"/>
    <property type="match status" value="1"/>
</dbReference>
<feature type="transmembrane region" description="Helical" evidence="1">
    <location>
        <begin position="7"/>
        <end position="26"/>
    </location>
</feature>
<gene>
    <name evidence="3" type="ORF">Q8A57_06580</name>
</gene>
<dbReference type="SUPFAM" id="SSF46894">
    <property type="entry name" value="C-terminal effector domain of the bipartite response regulators"/>
    <property type="match status" value="1"/>
</dbReference>
<feature type="transmembrane region" description="Helical" evidence="1">
    <location>
        <begin position="32"/>
        <end position="55"/>
    </location>
</feature>
<dbReference type="SMART" id="SM00421">
    <property type="entry name" value="HTH_LUXR"/>
    <property type="match status" value="1"/>
</dbReference>
<evidence type="ECO:0000256" key="1">
    <source>
        <dbReference type="SAM" id="Phobius"/>
    </source>
</evidence>
<name>A0AAW8B4Y3_9GAMM</name>
<evidence type="ECO:0000313" key="4">
    <source>
        <dbReference type="Proteomes" id="UP001178354"/>
    </source>
</evidence>
<evidence type="ECO:0000259" key="2">
    <source>
        <dbReference type="PROSITE" id="PS50043"/>
    </source>
</evidence>
<dbReference type="Proteomes" id="UP001178354">
    <property type="component" value="Unassembled WGS sequence"/>
</dbReference>